<feature type="domain" description="YutG/PgpA" evidence="2">
    <location>
        <begin position="8"/>
        <end position="152"/>
    </location>
</feature>
<dbReference type="Pfam" id="PF04608">
    <property type="entry name" value="PgpA"/>
    <property type="match status" value="1"/>
</dbReference>
<keyword evidence="4" id="KW-1185">Reference proteome</keyword>
<protein>
    <recommendedName>
        <fullName evidence="2">YutG/PgpA domain-containing protein</fullName>
    </recommendedName>
</protein>
<dbReference type="GO" id="GO:0006629">
    <property type="term" value="P:lipid metabolic process"/>
    <property type="evidence" value="ECO:0007669"/>
    <property type="project" value="InterPro"/>
</dbReference>
<dbReference type="AlphaFoldDB" id="A0A239E9Z9"/>
<dbReference type="OrthoDB" id="9889233at2"/>
<accession>A0A239E9Z9</accession>
<evidence type="ECO:0000313" key="3">
    <source>
        <dbReference type="EMBL" id="SNS41309.1"/>
    </source>
</evidence>
<organism evidence="3 4">
    <name type="scientific">Tropicimonas sediminicola</name>
    <dbReference type="NCBI Taxonomy" id="1031541"/>
    <lineage>
        <taxon>Bacteria</taxon>
        <taxon>Pseudomonadati</taxon>
        <taxon>Pseudomonadota</taxon>
        <taxon>Alphaproteobacteria</taxon>
        <taxon>Rhodobacterales</taxon>
        <taxon>Roseobacteraceae</taxon>
        <taxon>Tropicimonas</taxon>
    </lineage>
</organism>
<dbReference type="InterPro" id="IPR007686">
    <property type="entry name" value="YutG/PgpA"/>
</dbReference>
<feature type="transmembrane region" description="Helical" evidence="1">
    <location>
        <begin position="100"/>
        <end position="119"/>
    </location>
</feature>
<keyword evidence="1" id="KW-1133">Transmembrane helix</keyword>
<evidence type="ECO:0000259" key="2">
    <source>
        <dbReference type="Pfam" id="PF04608"/>
    </source>
</evidence>
<reference evidence="3 4" key="1">
    <citation type="submission" date="2017-06" db="EMBL/GenBank/DDBJ databases">
        <authorList>
            <person name="Kim H.J."/>
            <person name="Triplett B.A."/>
        </authorList>
    </citation>
    <scope>NUCLEOTIDE SEQUENCE [LARGE SCALE GENOMIC DNA]</scope>
    <source>
        <strain evidence="3 4">DSM 29339</strain>
    </source>
</reference>
<dbReference type="Proteomes" id="UP000198426">
    <property type="component" value="Unassembled WGS sequence"/>
</dbReference>
<proteinExistence type="predicted"/>
<dbReference type="EMBL" id="FZOY01000002">
    <property type="protein sequence ID" value="SNS41309.1"/>
    <property type="molecule type" value="Genomic_DNA"/>
</dbReference>
<feature type="transmembrane region" description="Helical" evidence="1">
    <location>
        <begin position="42"/>
        <end position="62"/>
    </location>
</feature>
<keyword evidence="1" id="KW-0812">Transmembrane</keyword>
<dbReference type="GO" id="GO:0008962">
    <property type="term" value="F:phosphatidylglycerophosphatase activity"/>
    <property type="evidence" value="ECO:0007669"/>
    <property type="project" value="InterPro"/>
</dbReference>
<dbReference type="RefSeq" id="WP_141134825.1">
    <property type="nucleotide sequence ID" value="NZ_FZOY01000002.1"/>
</dbReference>
<sequence length="165" mass="16902">MSAVLVQLATLGPLGRLPMVGGLLATVAGLAAAIGMHSLVEAPRALIVVWALLLTLAMLSIPRALEAGTPPRQIVLDRFTGIWLAAAPVLPFIGIATTELGQPGVLALGLPLVIYNLILAGPLRRMGASPRPLLQLADDLIAATLTLLLAIGMMAALIAKSGAMP</sequence>
<feature type="transmembrane region" description="Helical" evidence="1">
    <location>
        <begin position="74"/>
        <end position="94"/>
    </location>
</feature>
<evidence type="ECO:0000313" key="4">
    <source>
        <dbReference type="Proteomes" id="UP000198426"/>
    </source>
</evidence>
<gene>
    <name evidence="3" type="ORF">SAMN05421757_10241</name>
</gene>
<evidence type="ECO:0000256" key="1">
    <source>
        <dbReference type="SAM" id="Phobius"/>
    </source>
</evidence>
<name>A0A239E9Z9_9RHOB</name>
<feature type="transmembrane region" description="Helical" evidence="1">
    <location>
        <begin position="140"/>
        <end position="159"/>
    </location>
</feature>
<keyword evidence="1" id="KW-0472">Membrane</keyword>